<dbReference type="InterPro" id="IPR036465">
    <property type="entry name" value="vWFA_dom_sf"/>
</dbReference>
<dbReference type="AlphaFoldDB" id="A0A553NFM0"/>
<organism evidence="3 4">
    <name type="scientific">Tigriopus californicus</name>
    <name type="common">Marine copepod</name>
    <dbReference type="NCBI Taxonomy" id="6832"/>
    <lineage>
        <taxon>Eukaryota</taxon>
        <taxon>Metazoa</taxon>
        <taxon>Ecdysozoa</taxon>
        <taxon>Arthropoda</taxon>
        <taxon>Crustacea</taxon>
        <taxon>Multicrustacea</taxon>
        <taxon>Hexanauplia</taxon>
        <taxon>Copepoda</taxon>
        <taxon>Harpacticoida</taxon>
        <taxon>Harpacticidae</taxon>
        <taxon>Tigriopus</taxon>
    </lineage>
</organism>
<dbReference type="GO" id="GO:0032991">
    <property type="term" value="C:protein-containing complex"/>
    <property type="evidence" value="ECO:0007669"/>
    <property type="project" value="UniProtKB-ARBA"/>
</dbReference>
<dbReference type="Gene3D" id="3.40.50.410">
    <property type="entry name" value="von Willebrand factor, type A domain"/>
    <property type="match status" value="1"/>
</dbReference>
<dbReference type="InterPro" id="IPR045052">
    <property type="entry name" value="Copine"/>
</dbReference>
<dbReference type="PANTHER" id="PTHR10857">
    <property type="entry name" value="COPINE"/>
    <property type="match status" value="1"/>
</dbReference>
<proteinExistence type="inferred from homology"/>
<comment type="similarity">
    <text evidence="1">Belongs to the copine family.</text>
</comment>
<name>A0A553NFM0_TIGCA</name>
<reference evidence="3 4" key="1">
    <citation type="journal article" date="2018" name="Nat. Ecol. Evol.">
        <title>Genomic signatures of mitonuclear coevolution across populations of Tigriopus californicus.</title>
        <authorList>
            <person name="Barreto F.S."/>
            <person name="Watson E.T."/>
            <person name="Lima T.G."/>
            <person name="Willett C.S."/>
            <person name="Edmands S."/>
            <person name="Li W."/>
            <person name="Burton R.S."/>
        </authorList>
    </citation>
    <scope>NUCLEOTIDE SEQUENCE [LARGE SCALE GENOMIC DNA]</scope>
    <source>
        <strain evidence="3 4">San Diego</strain>
    </source>
</reference>
<dbReference type="InterPro" id="IPR000008">
    <property type="entry name" value="C2_dom"/>
</dbReference>
<feature type="domain" description="C2" evidence="2">
    <location>
        <begin position="1"/>
        <end position="107"/>
    </location>
</feature>
<dbReference type="InterPro" id="IPR010734">
    <property type="entry name" value="Copine_C"/>
</dbReference>
<dbReference type="Pfam" id="PF07002">
    <property type="entry name" value="Copine"/>
    <property type="match status" value="1"/>
</dbReference>
<dbReference type="SUPFAM" id="SSF53300">
    <property type="entry name" value="vWA-like"/>
    <property type="match status" value="1"/>
</dbReference>
<dbReference type="GO" id="GO:0071277">
    <property type="term" value="P:cellular response to calcium ion"/>
    <property type="evidence" value="ECO:0007669"/>
    <property type="project" value="TreeGrafter"/>
</dbReference>
<dbReference type="SMART" id="SM00327">
    <property type="entry name" value="VWA"/>
    <property type="match status" value="1"/>
</dbReference>
<gene>
    <name evidence="3" type="ORF">TCAL_12757</name>
</gene>
<evidence type="ECO:0000256" key="1">
    <source>
        <dbReference type="ARBA" id="ARBA00009048"/>
    </source>
</evidence>
<evidence type="ECO:0000313" key="3">
    <source>
        <dbReference type="EMBL" id="TRY64198.1"/>
    </source>
</evidence>
<dbReference type="Pfam" id="PF00168">
    <property type="entry name" value="C2"/>
    <property type="match status" value="1"/>
</dbReference>
<dbReference type="PROSITE" id="PS50004">
    <property type="entry name" value="C2"/>
    <property type="match status" value="1"/>
</dbReference>
<protein>
    <recommendedName>
        <fullName evidence="2">C2 domain-containing protein</fullName>
    </recommendedName>
</protein>
<dbReference type="Gene3D" id="2.60.40.150">
    <property type="entry name" value="C2 domain"/>
    <property type="match status" value="1"/>
</dbReference>
<dbReference type="OMA" id="EWMENNG"/>
<dbReference type="SUPFAM" id="SSF49562">
    <property type="entry name" value="C2 domain (Calcium/lipid-binding domain, CaLB)"/>
    <property type="match status" value="1"/>
</dbReference>
<keyword evidence="4" id="KW-1185">Reference proteome</keyword>
<dbReference type="GO" id="GO:0005544">
    <property type="term" value="F:calcium-dependent phospholipid binding"/>
    <property type="evidence" value="ECO:0007669"/>
    <property type="project" value="InterPro"/>
</dbReference>
<evidence type="ECO:0000259" key="2">
    <source>
        <dbReference type="PROSITE" id="PS50004"/>
    </source>
</evidence>
<accession>A0A553NFM0</accession>
<evidence type="ECO:0000313" key="4">
    <source>
        <dbReference type="Proteomes" id="UP000318571"/>
    </source>
</evidence>
<dbReference type="GO" id="GO:0005886">
    <property type="term" value="C:plasma membrane"/>
    <property type="evidence" value="ECO:0007669"/>
    <property type="project" value="TreeGrafter"/>
</dbReference>
<dbReference type="STRING" id="6832.A0A553NFM0"/>
<dbReference type="CDD" id="cd04048">
    <property type="entry name" value="C2A_Copine"/>
    <property type="match status" value="1"/>
</dbReference>
<comment type="caution">
    <text evidence="3">The sequence shown here is derived from an EMBL/GenBank/DDBJ whole genome shotgun (WGS) entry which is preliminary data.</text>
</comment>
<dbReference type="InterPro" id="IPR002035">
    <property type="entry name" value="VWF_A"/>
</dbReference>
<dbReference type="Proteomes" id="UP000318571">
    <property type="component" value="Chromosome 10"/>
</dbReference>
<dbReference type="PANTHER" id="PTHR10857:SF106">
    <property type="entry name" value="C2 DOMAIN-CONTAINING PROTEIN"/>
    <property type="match status" value="1"/>
</dbReference>
<dbReference type="InterPro" id="IPR035892">
    <property type="entry name" value="C2_domain_sf"/>
</dbReference>
<dbReference type="EMBL" id="VCGU01000458">
    <property type="protein sequence ID" value="TRY64198.1"/>
    <property type="molecule type" value="Genomic_DNA"/>
</dbReference>
<sequence>MATARLRIGVACENLSSKSGPFCTLMAKSNSQWKEVGRTEVIRNSSSPAWATKLELNYNFERREKVKFVVQDQDMQLLGTLSVTLGTLVAAPGQVYRSIIKEGSGKRGCFIITTENITPAAKKESIENKFTSFIRNGTALNFAVAIDFTASNGEHLEPESLHYRSKPNGKNSYTEAVRALGQILEDYDADNLIPAFGFGAVVPPSQEVSHNFFLNQHPTNPECLGVEGIIAAYTETLAKVELFGPTFFAPIIKYMAEIAKNNQDGRKYYVLLIITDGVIQDFKQTKSAIVDASHLPLSIIIVGVGEADFTEMEALDSDERLLQSNGRTASRDIVQFTELSRHAKKDGTWKKAALAMDVLSEVPTQLVEWMENNGKKPFYS</sequence>